<protein>
    <submittedName>
        <fullName evidence="2">Uncharacterized protein</fullName>
    </submittedName>
</protein>
<reference evidence="2 3" key="1">
    <citation type="journal article" date="2013" name="Genome Announc.">
        <title>Complete Genome of Bacillus megaterium Siphophage Slash.</title>
        <authorList>
            <person name="Decrescenzo A.J."/>
            <person name="Ritter M.A."/>
            <person name="Chamakura K.R."/>
            <person name="Kuty Everett G.F."/>
        </authorList>
    </citation>
    <scope>NUCLEOTIDE SEQUENCE [LARGE SCALE GENOMIC DNA]</scope>
</reference>
<dbReference type="GeneID" id="18989632"/>
<evidence type="ECO:0000313" key="2">
    <source>
        <dbReference type="EMBL" id="AGY48331.1"/>
    </source>
</evidence>
<feature type="region of interest" description="Disordered" evidence="1">
    <location>
        <begin position="1"/>
        <end position="23"/>
    </location>
</feature>
<proteinExistence type="predicted"/>
<dbReference type="OrthoDB" id="10184at10239"/>
<gene>
    <name evidence="2" type="ORF">Slash_42</name>
</gene>
<keyword evidence="3" id="KW-1185">Reference proteome</keyword>
<sequence length="172" mass="18301">MTSYLYDDGNGLRTSARVEPTTGKPITDVSNMVKTKSGLWIPQTGTEDGAANVQVAGSDIMMPTHLQRQFTPQDKVATGISLTAGSTQTVFVADFDGFANFGVMSVPTTSHDYNLSVFCSPDGNTLVERNMKSGAGWGKSLTGASVGAFVMIQITNNSGAAATYDIWLRKFN</sequence>
<dbReference type="RefSeq" id="YP_008771944.1">
    <property type="nucleotide sequence ID" value="NC_022774.1"/>
</dbReference>
<name>U5PX18_9CAUD</name>
<evidence type="ECO:0000313" key="3">
    <source>
        <dbReference type="Proteomes" id="UP000017660"/>
    </source>
</evidence>
<evidence type="ECO:0000256" key="1">
    <source>
        <dbReference type="SAM" id="MobiDB-lite"/>
    </source>
</evidence>
<dbReference type="KEGG" id="vg:18989632"/>
<organism evidence="2 3">
    <name type="scientific">Bacillus phage Slash</name>
    <dbReference type="NCBI Taxonomy" id="1406790"/>
    <lineage>
        <taxon>Viruses</taxon>
        <taxon>Duplodnaviria</taxon>
        <taxon>Heunggongvirae</taxon>
        <taxon>Uroviricota</taxon>
        <taxon>Caudoviricetes</taxon>
        <taxon>Slashvirus</taxon>
        <taxon>Slashvirus slash</taxon>
    </lineage>
</organism>
<dbReference type="EMBL" id="KF669661">
    <property type="protein sequence ID" value="AGY48331.1"/>
    <property type="molecule type" value="Genomic_DNA"/>
</dbReference>
<dbReference type="Proteomes" id="UP000017660">
    <property type="component" value="Segment"/>
</dbReference>
<accession>U5PX18</accession>